<evidence type="ECO:0000256" key="1">
    <source>
        <dbReference type="ARBA" id="ARBA00010458"/>
    </source>
</evidence>
<accession>A0A1H9DZV6</accession>
<dbReference type="PANTHER" id="PTHR11049">
    <property type="entry name" value="ACYL COENZYME A THIOESTER HYDROLASE"/>
    <property type="match status" value="1"/>
</dbReference>
<dbReference type="EMBL" id="FOES01000008">
    <property type="protein sequence ID" value="SEQ18847.1"/>
    <property type="molecule type" value="Genomic_DNA"/>
</dbReference>
<dbReference type="InterPro" id="IPR040170">
    <property type="entry name" value="Cytosol_ACT"/>
</dbReference>
<dbReference type="InterPro" id="IPR006683">
    <property type="entry name" value="Thioestr_dom"/>
</dbReference>
<evidence type="ECO:0000256" key="2">
    <source>
        <dbReference type="ARBA" id="ARBA00022801"/>
    </source>
</evidence>
<dbReference type="Pfam" id="PF03061">
    <property type="entry name" value="4HBT"/>
    <property type="match status" value="1"/>
</dbReference>
<organism evidence="5 6">
    <name type="scientific">Piscibacillus halophilus</name>
    <dbReference type="NCBI Taxonomy" id="571933"/>
    <lineage>
        <taxon>Bacteria</taxon>
        <taxon>Bacillati</taxon>
        <taxon>Bacillota</taxon>
        <taxon>Bacilli</taxon>
        <taxon>Bacillales</taxon>
        <taxon>Bacillaceae</taxon>
        <taxon>Piscibacillus</taxon>
    </lineage>
</organism>
<dbReference type="SUPFAM" id="SSF54637">
    <property type="entry name" value="Thioesterase/thiol ester dehydrase-isomerase"/>
    <property type="match status" value="1"/>
</dbReference>
<dbReference type="Proteomes" id="UP000199427">
    <property type="component" value="Unassembled WGS sequence"/>
</dbReference>
<evidence type="ECO:0000313" key="6">
    <source>
        <dbReference type="Proteomes" id="UP000199427"/>
    </source>
</evidence>
<evidence type="ECO:0000259" key="4">
    <source>
        <dbReference type="PROSITE" id="PS51770"/>
    </source>
</evidence>
<dbReference type="CDD" id="cd03442">
    <property type="entry name" value="BFIT_BACH"/>
    <property type="match status" value="1"/>
</dbReference>
<dbReference type="InterPro" id="IPR033120">
    <property type="entry name" value="HOTDOG_ACOT"/>
</dbReference>
<feature type="domain" description="HotDog ACOT-type" evidence="4">
    <location>
        <begin position="22"/>
        <end position="134"/>
    </location>
</feature>
<dbReference type="GO" id="GO:0006637">
    <property type="term" value="P:acyl-CoA metabolic process"/>
    <property type="evidence" value="ECO:0007669"/>
    <property type="project" value="TreeGrafter"/>
</dbReference>
<dbReference type="AlphaFoldDB" id="A0A1H9DZV6"/>
<comment type="similarity">
    <text evidence="1">Belongs to the acyl coenzyme A hydrolase family.</text>
</comment>
<dbReference type="PROSITE" id="PS51770">
    <property type="entry name" value="HOTDOG_ACOT"/>
    <property type="match status" value="1"/>
</dbReference>
<dbReference type="PANTHER" id="PTHR11049:SF24">
    <property type="entry name" value="CYTOSOLIC ACYL COENZYME A THIOESTER HYDROLASE"/>
    <property type="match status" value="1"/>
</dbReference>
<dbReference type="GO" id="GO:0052816">
    <property type="term" value="F:long-chain fatty acyl-CoA hydrolase activity"/>
    <property type="evidence" value="ECO:0007669"/>
    <property type="project" value="TreeGrafter"/>
</dbReference>
<dbReference type="GO" id="GO:0005829">
    <property type="term" value="C:cytosol"/>
    <property type="evidence" value="ECO:0007669"/>
    <property type="project" value="TreeGrafter"/>
</dbReference>
<protein>
    <submittedName>
        <fullName evidence="5">Acyl-CoA hydrolase</fullName>
    </submittedName>
</protein>
<keyword evidence="2 3" id="KW-0378">Hydrolase</keyword>
<dbReference type="InterPro" id="IPR029069">
    <property type="entry name" value="HotDog_dom_sf"/>
</dbReference>
<keyword evidence="6" id="KW-1185">Reference proteome</keyword>
<evidence type="ECO:0000313" key="5">
    <source>
        <dbReference type="EMBL" id="SEQ18847.1"/>
    </source>
</evidence>
<sequence>MVYYEVEKIEKEGEAMEAKPCVNSLTVKNSHVLPPDTNSHGTLFGGQLMAYIDDVAAIAATRHARMPVVTASTDSVDFLNPVKEGNTICLEGYVTYTHRTSMEVFVKAVTENLLTGERQVCTTAFLTMVALDENGKPAEVPPVYPESEEEKWLHNGAAERAEYRRKRREDSKELAERFGADFPWDPTTNRKA</sequence>
<proteinExistence type="inferred from homology"/>
<dbReference type="STRING" id="571933.SAMN05216362_10818"/>
<name>A0A1H9DZV6_9BACI</name>
<reference evidence="5 6" key="1">
    <citation type="submission" date="2016-10" db="EMBL/GenBank/DDBJ databases">
        <authorList>
            <person name="de Groot N.N."/>
        </authorList>
    </citation>
    <scope>NUCLEOTIDE SEQUENCE [LARGE SCALE GENOMIC DNA]</scope>
    <source>
        <strain evidence="5 6">DSM 21633</strain>
    </source>
</reference>
<dbReference type="Gene3D" id="3.10.129.10">
    <property type="entry name" value="Hotdog Thioesterase"/>
    <property type="match status" value="1"/>
</dbReference>
<evidence type="ECO:0000256" key="3">
    <source>
        <dbReference type="PROSITE-ProRule" id="PRU01106"/>
    </source>
</evidence>
<dbReference type="GO" id="GO:0009062">
    <property type="term" value="P:fatty acid catabolic process"/>
    <property type="evidence" value="ECO:0007669"/>
    <property type="project" value="TreeGrafter"/>
</dbReference>
<gene>
    <name evidence="5" type="ORF">SAMN05216362_10818</name>
</gene>